<dbReference type="InterPro" id="IPR004556">
    <property type="entry name" value="HemK-like"/>
</dbReference>
<comment type="function">
    <text evidence="5">Methylates the class 1 translation termination release factors RF1/PrfA and RF2/PrfB on the glutamine residue of the universally conserved GGQ motif.</text>
</comment>
<evidence type="ECO:0000256" key="1">
    <source>
        <dbReference type="ARBA" id="ARBA00022603"/>
    </source>
</evidence>
<dbReference type="EMBL" id="JBHRZH010000001">
    <property type="protein sequence ID" value="MFC3759582.1"/>
    <property type="molecule type" value="Genomic_DNA"/>
</dbReference>
<gene>
    <name evidence="5 8" type="primary">prmC</name>
    <name evidence="8" type="ORF">ACFOUW_01910</name>
</gene>
<dbReference type="NCBIfam" id="TIGR00536">
    <property type="entry name" value="hemK_fam"/>
    <property type="match status" value="1"/>
</dbReference>
<proteinExistence type="inferred from homology"/>
<dbReference type="InterPro" id="IPR029063">
    <property type="entry name" value="SAM-dependent_MTases_sf"/>
</dbReference>
<evidence type="ECO:0000259" key="6">
    <source>
        <dbReference type="Pfam" id="PF05175"/>
    </source>
</evidence>
<dbReference type="PANTHER" id="PTHR18895">
    <property type="entry name" value="HEMK METHYLTRANSFERASE"/>
    <property type="match status" value="1"/>
</dbReference>
<name>A0ABV7Y473_9ACTN</name>
<dbReference type="GO" id="GO:0102559">
    <property type="term" value="F:peptide chain release factor N(5)-glutamine methyltransferase activity"/>
    <property type="evidence" value="ECO:0007669"/>
    <property type="project" value="UniProtKB-EC"/>
</dbReference>
<comment type="caution">
    <text evidence="8">The sequence shown here is derived from an EMBL/GenBank/DDBJ whole genome shotgun (WGS) entry which is preliminary data.</text>
</comment>
<dbReference type="InterPro" id="IPR002052">
    <property type="entry name" value="DNA_methylase_N6_adenine_CS"/>
</dbReference>
<feature type="binding site" evidence="5">
    <location>
        <position position="182"/>
    </location>
    <ligand>
        <name>S-adenosyl-L-methionine</name>
        <dbReference type="ChEBI" id="CHEBI:59789"/>
    </ligand>
</feature>
<evidence type="ECO:0000256" key="3">
    <source>
        <dbReference type="ARBA" id="ARBA00022691"/>
    </source>
</evidence>
<organism evidence="8 9">
    <name type="scientific">Tenggerimyces flavus</name>
    <dbReference type="NCBI Taxonomy" id="1708749"/>
    <lineage>
        <taxon>Bacteria</taxon>
        <taxon>Bacillati</taxon>
        <taxon>Actinomycetota</taxon>
        <taxon>Actinomycetes</taxon>
        <taxon>Propionibacteriales</taxon>
        <taxon>Nocardioidaceae</taxon>
        <taxon>Tenggerimyces</taxon>
    </lineage>
</organism>
<evidence type="ECO:0000256" key="4">
    <source>
        <dbReference type="ARBA" id="ARBA00048391"/>
    </source>
</evidence>
<dbReference type="Proteomes" id="UP001595699">
    <property type="component" value="Unassembled WGS sequence"/>
</dbReference>
<keyword evidence="9" id="KW-1185">Reference proteome</keyword>
<feature type="domain" description="Methyltransferase small" evidence="6">
    <location>
        <begin position="103"/>
        <end position="186"/>
    </location>
</feature>
<dbReference type="RefSeq" id="WP_205122041.1">
    <property type="nucleotide sequence ID" value="NZ_JAFBCM010000001.1"/>
</dbReference>
<dbReference type="GO" id="GO:0032259">
    <property type="term" value="P:methylation"/>
    <property type="evidence" value="ECO:0007669"/>
    <property type="project" value="UniProtKB-KW"/>
</dbReference>
<dbReference type="Gene3D" id="1.10.8.10">
    <property type="entry name" value="DNA helicase RuvA subunit, C-terminal domain"/>
    <property type="match status" value="1"/>
</dbReference>
<feature type="domain" description="Release factor glutamine methyltransferase N-terminal" evidence="7">
    <location>
        <begin position="6"/>
        <end position="72"/>
    </location>
</feature>
<evidence type="ECO:0000313" key="9">
    <source>
        <dbReference type="Proteomes" id="UP001595699"/>
    </source>
</evidence>
<dbReference type="CDD" id="cd02440">
    <property type="entry name" value="AdoMet_MTases"/>
    <property type="match status" value="1"/>
</dbReference>
<dbReference type="InterPro" id="IPR019874">
    <property type="entry name" value="RF_methyltr_PrmC"/>
</dbReference>
<dbReference type="InterPro" id="IPR050320">
    <property type="entry name" value="N5-glutamine_MTase"/>
</dbReference>
<feature type="binding site" evidence="5">
    <location>
        <begin position="182"/>
        <end position="185"/>
    </location>
    <ligand>
        <name>substrate</name>
    </ligand>
</feature>
<evidence type="ECO:0000256" key="2">
    <source>
        <dbReference type="ARBA" id="ARBA00022679"/>
    </source>
</evidence>
<dbReference type="Pfam" id="PF05175">
    <property type="entry name" value="MTS"/>
    <property type="match status" value="1"/>
</dbReference>
<comment type="catalytic activity">
    <reaction evidence="4 5">
        <text>L-glutaminyl-[peptide chain release factor] + S-adenosyl-L-methionine = N(5)-methyl-L-glutaminyl-[peptide chain release factor] + S-adenosyl-L-homocysteine + H(+)</text>
        <dbReference type="Rhea" id="RHEA:42896"/>
        <dbReference type="Rhea" id="RHEA-COMP:10271"/>
        <dbReference type="Rhea" id="RHEA-COMP:10272"/>
        <dbReference type="ChEBI" id="CHEBI:15378"/>
        <dbReference type="ChEBI" id="CHEBI:30011"/>
        <dbReference type="ChEBI" id="CHEBI:57856"/>
        <dbReference type="ChEBI" id="CHEBI:59789"/>
        <dbReference type="ChEBI" id="CHEBI:61891"/>
        <dbReference type="EC" id="2.1.1.297"/>
    </reaction>
</comment>
<evidence type="ECO:0000313" key="8">
    <source>
        <dbReference type="EMBL" id="MFC3759582.1"/>
    </source>
</evidence>
<comment type="caution">
    <text evidence="5">Lacks conserved residue(s) required for the propagation of feature annotation.</text>
</comment>
<dbReference type="PANTHER" id="PTHR18895:SF74">
    <property type="entry name" value="MTRF1L RELEASE FACTOR GLUTAMINE METHYLTRANSFERASE"/>
    <property type="match status" value="1"/>
</dbReference>
<dbReference type="EC" id="2.1.1.297" evidence="5"/>
<dbReference type="Gene3D" id="3.40.50.150">
    <property type="entry name" value="Vaccinia Virus protein VP39"/>
    <property type="match status" value="1"/>
</dbReference>
<dbReference type="PROSITE" id="PS00092">
    <property type="entry name" value="N6_MTASE"/>
    <property type="match status" value="1"/>
</dbReference>
<keyword evidence="2 5" id="KW-0808">Transferase</keyword>
<protein>
    <recommendedName>
        <fullName evidence="5">Release factor glutamine methyltransferase</fullName>
        <shortName evidence="5">RF MTase</shortName>
        <ecNumber evidence="5">2.1.1.297</ecNumber>
    </recommendedName>
    <alternativeName>
        <fullName evidence="5">N5-glutamine methyltransferase PrmC</fullName>
    </alternativeName>
    <alternativeName>
        <fullName evidence="5">Protein-(glutamine-N5) MTase PrmC</fullName>
    </alternativeName>
    <alternativeName>
        <fullName evidence="5">Protein-glutamine N-methyltransferase PrmC</fullName>
    </alternativeName>
</protein>
<comment type="similarity">
    <text evidence="5">Belongs to the protein N5-glutamine methyltransferase family. PrmC subfamily.</text>
</comment>
<evidence type="ECO:0000259" key="7">
    <source>
        <dbReference type="Pfam" id="PF17827"/>
    </source>
</evidence>
<reference evidence="9" key="1">
    <citation type="journal article" date="2019" name="Int. J. Syst. Evol. Microbiol.">
        <title>The Global Catalogue of Microorganisms (GCM) 10K type strain sequencing project: providing services to taxonomists for standard genome sequencing and annotation.</title>
        <authorList>
            <consortium name="The Broad Institute Genomics Platform"/>
            <consortium name="The Broad Institute Genome Sequencing Center for Infectious Disease"/>
            <person name="Wu L."/>
            <person name="Ma J."/>
        </authorList>
    </citation>
    <scope>NUCLEOTIDE SEQUENCE [LARGE SCALE GENOMIC DNA]</scope>
    <source>
        <strain evidence="9">CGMCC 4.7241</strain>
    </source>
</reference>
<sequence>MNTRTLLADAVARLEAAGVASPRFDAELLLAHVLGVPRGQVSLVDVSASSRAAFEELVARREKREPLQHLTGEAPFRHLLLKVGPGVFVPRPETEVVAGYAIDALASMVSPVVVDLCAGSGAIALAIATEVPAAVVHAVELDRAAFEWASRNVAGHAVTLVRGDAADALPALNGTVDLVVANPPYIPMAAYESVEQEVRDHDPALALWSGEDGLDAIRVIERSAARLLRPGGVVVVEHADVQGETAPAVFASTGAWQSVRDRPDLAGRPRFVTASRA</sequence>
<keyword evidence="1 5" id="KW-0489">Methyltransferase</keyword>
<dbReference type="HAMAP" id="MF_02126">
    <property type="entry name" value="RF_methyltr_PrmC"/>
    <property type="match status" value="1"/>
</dbReference>
<dbReference type="NCBIfam" id="TIGR03534">
    <property type="entry name" value="RF_mod_PrmC"/>
    <property type="match status" value="1"/>
</dbReference>
<keyword evidence="3 5" id="KW-0949">S-adenosyl-L-methionine</keyword>
<dbReference type="SUPFAM" id="SSF53335">
    <property type="entry name" value="S-adenosyl-L-methionine-dependent methyltransferases"/>
    <property type="match status" value="1"/>
</dbReference>
<dbReference type="InterPro" id="IPR007848">
    <property type="entry name" value="Small_mtfrase_dom"/>
</dbReference>
<dbReference type="InterPro" id="IPR040758">
    <property type="entry name" value="PrmC_N"/>
</dbReference>
<feature type="binding site" evidence="5">
    <location>
        <position position="140"/>
    </location>
    <ligand>
        <name>S-adenosyl-L-methionine</name>
        <dbReference type="ChEBI" id="CHEBI:59789"/>
    </ligand>
</feature>
<evidence type="ECO:0000256" key="5">
    <source>
        <dbReference type="HAMAP-Rule" id="MF_02126"/>
    </source>
</evidence>
<dbReference type="Pfam" id="PF17827">
    <property type="entry name" value="PrmC_N"/>
    <property type="match status" value="1"/>
</dbReference>
<accession>A0ABV7Y473</accession>